<keyword evidence="2 4" id="KW-0238">DNA-binding</keyword>
<dbReference type="PANTHER" id="PTHR47506">
    <property type="entry name" value="TRANSCRIPTIONAL REGULATORY PROTEIN"/>
    <property type="match status" value="1"/>
</dbReference>
<dbReference type="Proteomes" id="UP001319861">
    <property type="component" value="Chromosome"/>
</dbReference>
<evidence type="ECO:0000313" key="6">
    <source>
        <dbReference type="EMBL" id="BCT77076.1"/>
    </source>
</evidence>
<dbReference type="Pfam" id="PF17940">
    <property type="entry name" value="TetR_C_31"/>
    <property type="match status" value="1"/>
</dbReference>
<dbReference type="SUPFAM" id="SSF48498">
    <property type="entry name" value="Tetracyclin repressor-like, C-terminal domain"/>
    <property type="match status" value="1"/>
</dbReference>
<dbReference type="Pfam" id="PF00440">
    <property type="entry name" value="TetR_N"/>
    <property type="match status" value="1"/>
</dbReference>
<evidence type="ECO:0000259" key="5">
    <source>
        <dbReference type="PROSITE" id="PS50977"/>
    </source>
</evidence>
<name>A0ABM7PXP9_SINCY</name>
<evidence type="ECO:0000256" key="1">
    <source>
        <dbReference type="ARBA" id="ARBA00023015"/>
    </source>
</evidence>
<accession>A0ABM7PXP9</accession>
<evidence type="ECO:0000256" key="2">
    <source>
        <dbReference type="ARBA" id="ARBA00023125"/>
    </source>
</evidence>
<dbReference type="InterPro" id="IPR041583">
    <property type="entry name" value="TetR_C_31"/>
</dbReference>
<feature type="domain" description="HTH tetR-type" evidence="5">
    <location>
        <begin position="23"/>
        <end position="83"/>
    </location>
</feature>
<reference evidence="6 7" key="1">
    <citation type="journal article" date="2021" name="J. Biosci. Bioeng.">
        <title>Identification and characterization of a chc gene cluster responsible for the aromatization pathway of cyclohexanecarboxylate degradation in Sinomonas cyclohexanicum ATCC 51369.</title>
        <authorList>
            <person name="Yamamoto T."/>
            <person name="Hasegawa Y."/>
            <person name="Lau P.C.K."/>
            <person name="Iwaki H."/>
        </authorList>
    </citation>
    <scope>NUCLEOTIDE SEQUENCE [LARGE SCALE GENOMIC DNA]</scope>
    <source>
        <strain evidence="6 7">ATCC 51369</strain>
    </source>
</reference>
<proteinExistence type="predicted"/>
<feature type="DNA-binding region" description="H-T-H motif" evidence="4">
    <location>
        <begin position="46"/>
        <end position="65"/>
    </location>
</feature>
<dbReference type="InterPro" id="IPR009057">
    <property type="entry name" value="Homeodomain-like_sf"/>
</dbReference>
<dbReference type="InterPro" id="IPR036271">
    <property type="entry name" value="Tet_transcr_reg_TetR-rel_C_sf"/>
</dbReference>
<evidence type="ECO:0000313" key="7">
    <source>
        <dbReference type="Proteomes" id="UP001319861"/>
    </source>
</evidence>
<gene>
    <name evidence="6" type="ORF">SCMU_29180</name>
</gene>
<dbReference type="PROSITE" id="PS50977">
    <property type="entry name" value="HTH_TETR_2"/>
    <property type="match status" value="1"/>
</dbReference>
<dbReference type="EMBL" id="AP024525">
    <property type="protein sequence ID" value="BCT77076.1"/>
    <property type="molecule type" value="Genomic_DNA"/>
</dbReference>
<dbReference type="InterPro" id="IPR001647">
    <property type="entry name" value="HTH_TetR"/>
</dbReference>
<dbReference type="PANTHER" id="PTHR47506:SF1">
    <property type="entry name" value="HTH-TYPE TRANSCRIPTIONAL REGULATOR YJDC"/>
    <property type="match status" value="1"/>
</dbReference>
<dbReference type="Gene3D" id="1.10.357.10">
    <property type="entry name" value="Tetracycline Repressor, domain 2"/>
    <property type="match status" value="1"/>
</dbReference>
<organism evidence="6 7">
    <name type="scientific">Sinomonas cyclohexanicum</name>
    <name type="common">Corynebacterium cyclohexanicum</name>
    <dbReference type="NCBI Taxonomy" id="322009"/>
    <lineage>
        <taxon>Bacteria</taxon>
        <taxon>Bacillati</taxon>
        <taxon>Actinomycetota</taxon>
        <taxon>Actinomycetes</taxon>
        <taxon>Micrococcales</taxon>
        <taxon>Micrococcaceae</taxon>
        <taxon>Sinomonas</taxon>
    </lineage>
</organism>
<evidence type="ECO:0000256" key="3">
    <source>
        <dbReference type="ARBA" id="ARBA00023163"/>
    </source>
</evidence>
<sequence length="204" mass="21382">MPFMGPRYYDRSGCVTRSIVGTVSTRERVLEAAVGLLGTQGLRALTHARVDEAAGVPRGSASNYFRTRAALLGGVVEWIVEQEMGGQDAPGALPDTVEGFAGLLAGIVEQLTGPFRVRTTARYVLFLEGAHDDDVQRPLLAGRARFRALAEAGMAGLGAADPAVAATAVMAVCEGMIMHRIAVDPEAPVFAAIDGVVRAFSRAG</sequence>
<evidence type="ECO:0000256" key="4">
    <source>
        <dbReference type="PROSITE-ProRule" id="PRU00335"/>
    </source>
</evidence>
<protein>
    <recommendedName>
        <fullName evidence="5">HTH tetR-type domain-containing protein</fullName>
    </recommendedName>
</protein>
<keyword evidence="1" id="KW-0805">Transcription regulation</keyword>
<keyword evidence="3" id="KW-0804">Transcription</keyword>
<dbReference type="SUPFAM" id="SSF46689">
    <property type="entry name" value="Homeodomain-like"/>
    <property type="match status" value="1"/>
</dbReference>
<keyword evidence="7" id="KW-1185">Reference proteome</keyword>